<dbReference type="EMBL" id="JAYGIE010000107">
    <property type="protein sequence ID" value="MEA5480035.1"/>
    <property type="molecule type" value="Genomic_DNA"/>
</dbReference>
<evidence type="ECO:0000259" key="1">
    <source>
        <dbReference type="Pfam" id="PF05419"/>
    </source>
</evidence>
<dbReference type="InterPro" id="IPR037215">
    <property type="entry name" value="GUN4-like_sf"/>
</dbReference>
<gene>
    <name evidence="2" type="ORF">VB774_20595</name>
</gene>
<dbReference type="PANTHER" id="PTHR34800:SF1">
    <property type="entry name" value="TETRAPYRROLE-BINDING PROTEIN, CHLOROPLASTIC"/>
    <property type="match status" value="1"/>
</dbReference>
<name>A0ABU5TP20_9CYAN</name>
<dbReference type="InterPro" id="IPR008629">
    <property type="entry name" value="GUN4-like"/>
</dbReference>
<protein>
    <submittedName>
        <fullName evidence="2">GUN4 domain-containing protein</fullName>
    </submittedName>
</protein>
<organism evidence="2 3">
    <name type="scientific">Pseudanabaena galeata UHCC 0370</name>
    <dbReference type="NCBI Taxonomy" id="3110310"/>
    <lineage>
        <taxon>Bacteria</taxon>
        <taxon>Bacillati</taxon>
        <taxon>Cyanobacteriota</taxon>
        <taxon>Cyanophyceae</taxon>
        <taxon>Pseudanabaenales</taxon>
        <taxon>Pseudanabaenaceae</taxon>
        <taxon>Pseudanabaena</taxon>
    </lineage>
</organism>
<proteinExistence type="predicted"/>
<sequence length="176" mass="20231">MLYSHHQTLQDLLVAQNWQEADLETKRLTFQINSEDLEIDSGLSVRKALIPKIKAFSTEELEEIDRLWVEHSKGHFGFSVQWQIYQDILAETKELGKTVVREKYPINGRWTAISALAIVLGWLSAGAEEWRFDRETSYAINAPKGHLPTVGKQELGCAFHHGYLLDWVFSNLYPDS</sequence>
<evidence type="ECO:0000313" key="3">
    <source>
        <dbReference type="Proteomes" id="UP001301388"/>
    </source>
</evidence>
<reference evidence="2 3" key="1">
    <citation type="submission" date="2023-12" db="EMBL/GenBank/DDBJ databases">
        <title>Baltic Sea Cyanobacteria.</title>
        <authorList>
            <person name="Delbaje E."/>
            <person name="Fewer D.P."/>
            <person name="Shishido T.K."/>
        </authorList>
    </citation>
    <scope>NUCLEOTIDE SEQUENCE [LARGE SCALE GENOMIC DNA]</scope>
    <source>
        <strain evidence="2 3">UHCC 0370</strain>
    </source>
</reference>
<keyword evidence="3" id="KW-1185">Reference proteome</keyword>
<dbReference type="PANTHER" id="PTHR34800">
    <property type="entry name" value="TETRAPYRROLE-BINDING PROTEIN, CHLOROPLASTIC"/>
    <property type="match status" value="1"/>
</dbReference>
<dbReference type="Proteomes" id="UP001301388">
    <property type="component" value="Unassembled WGS sequence"/>
</dbReference>
<feature type="domain" description="GUN4-like" evidence="1">
    <location>
        <begin position="6"/>
        <end position="152"/>
    </location>
</feature>
<dbReference type="SUPFAM" id="SSF140869">
    <property type="entry name" value="GUN4-like"/>
    <property type="match status" value="1"/>
</dbReference>
<dbReference type="Pfam" id="PF05419">
    <property type="entry name" value="GUN4"/>
    <property type="match status" value="1"/>
</dbReference>
<comment type="caution">
    <text evidence="2">The sequence shown here is derived from an EMBL/GenBank/DDBJ whole genome shotgun (WGS) entry which is preliminary data.</text>
</comment>
<evidence type="ECO:0000313" key="2">
    <source>
        <dbReference type="EMBL" id="MEA5480035.1"/>
    </source>
</evidence>
<accession>A0ABU5TP20</accession>
<dbReference type="Gene3D" id="1.25.40.620">
    <property type="match status" value="1"/>
</dbReference>
<dbReference type="RefSeq" id="WP_323263141.1">
    <property type="nucleotide sequence ID" value="NZ_JAYGIE010000107.1"/>
</dbReference>
<dbReference type="Gene3D" id="1.10.10.1770">
    <property type="entry name" value="Gun4-like"/>
    <property type="match status" value="1"/>
</dbReference>